<keyword evidence="6" id="KW-0963">Cytoplasm</keyword>
<dbReference type="GO" id="GO:0005634">
    <property type="term" value="C:nucleus"/>
    <property type="evidence" value="ECO:0007669"/>
    <property type="project" value="UniProtKB-SubCell"/>
</dbReference>
<feature type="compositionally biased region" description="Low complexity" evidence="10">
    <location>
        <begin position="212"/>
        <end position="224"/>
    </location>
</feature>
<dbReference type="AlphaFoldDB" id="A0AAV6U3E0"/>
<dbReference type="InterPro" id="IPR033335">
    <property type="entry name" value="JUPITER"/>
</dbReference>
<comment type="caution">
    <text evidence="11">The sequence shown here is derived from an EMBL/GenBank/DDBJ whole genome shotgun (WGS) entry which is preliminary data.</text>
</comment>
<feature type="compositionally biased region" description="Low complexity" evidence="10">
    <location>
        <begin position="105"/>
        <end position="117"/>
    </location>
</feature>
<evidence type="ECO:0000256" key="9">
    <source>
        <dbReference type="ARBA" id="ARBA00023242"/>
    </source>
</evidence>
<dbReference type="PANTHER" id="PTHR34930:SF2">
    <property type="entry name" value="MICROTUBULE-ASSOCIATED PROTEIN JUPITER"/>
    <property type="match status" value="1"/>
</dbReference>
<evidence type="ECO:0000256" key="10">
    <source>
        <dbReference type="SAM" id="MobiDB-lite"/>
    </source>
</evidence>
<reference evidence="11 12" key="1">
    <citation type="journal article" date="2022" name="Nat. Ecol. Evol.">
        <title>A masculinizing supergene underlies an exaggerated male reproductive morph in a spider.</title>
        <authorList>
            <person name="Hendrickx F."/>
            <person name="De Corte Z."/>
            <person name="Sonet G."/>
            <person name="Van Belleghem S.M."/>
            <person name="Kostlbacher S."/>
            <person name="Vangestel C."/>
        </authorList>
    </citation>
    <scope>NUCLEOTIDE SEQUENCE [LARGE SCALE GENOMIC DNA]</scope>
    <source>
        <strain evidence="11">W744_W776</strain>
    </source>
</reference>
<comment type="function">
    <text evidence="1">Binds to all microtubule populations.</text>
</comment>
<dbReference type="PANTHER" id="PTHR34930">
    <property type="entry name" value="GEO05313P1"/>
    <property type="match status" value="1"/>
</dbReference>
<proteinExistence type="inferred from homology"/>
<evidence type="ECO:0000256" key="4">
    <source>
        <dbReference type="ARBA" id="ARBA00005344"/>
    </source>
</evidence>
<comment type="subcellular location">
    <subcellularLocation>
        <location evidence="3">Cytoplasm</location>
        <location evidence="3">Cytoskeleton</location>
        <location evidence="3">Spindle</location>
    </subcellularLocation>
    <subcellularLocation>
        <location evidence="2">Nucleus</location>
    </subcellularLocation>
</comment>
<feature type="compositionally biased region" description="Low complexity" evidence="10">
    <location>
        <begin position="187"/>
        <end position="204"/>
    </location>
</feature>
<keyword evidence="8" id="KW-0493">Microtubule</keyword>
<organism evidence="11 12">
    <name type="scientific">Oedothorax gibbosus</name>
    <dbReference type="NCBI Taxonomy" id="931172"/>
    <lineage>
        <taxon>Eukaryota</taxon>
        <taxon>Metazoa</taxon>
        <taxon>Ecdysozoa</taxon>
        <taxon>Arthropoda</taxon>
        <taxon>Chelicerata</taxon>
        <taxon>Arachnida</taxon>
        <taxon>Araneae</taxon>
        <taxon>Araneomorphae</taxon>
        <taxon>Entelegynae</taxon>
        <taxon>Araneoidea</taxon>
        <taxon>Linyphiidae</taxon>
        <taxon>Erigoninae</taxon>
        <taxon>Oedothorax</taxon>
    </lineage>
</organism>
<dbReference type="GO" id="GO:0005819">
    <property type="term" value="C:spindle"/>
    <property type="evidence" value="ECO:0007669"/>
    <property type="project" value="UniProtKB-SubCell"/>
</dbReference>
<evidence type="ECO:0000256" key="6">
    <source>
        <dbReference type="ARBA" id="ARBA00022490"/>
    </source>
</evidence>
<evidence type="ECO:0000256" key="8">
    <source>
        <dbReference type="ARBA" id="ARBA00022701"/>
    </source>
</evidence>
<comment type="similarity">
    <text evidence="4">Belongs to the MAP Jupiter family.</text>
</comment>
<dbReference type="EMBL" id="JAFNEN010000670">
    <property type="protein sequence ID" value="KAG8178740.1"/>
    <property type="molecule type" value="Genomic_DNA"/>
</dbReference>
<keyword evidence="9" id="KW-0539">Nucleus</keyword>
<dbReference type="GO" id="GO:0005874">
    <property type="term" value="C:microtubule"/>
    <property type="evidence" value="ECO:0007669"/>
    <property type="project" value="UniProtKB-KW"/>
</dbReference>
<dbReference type="Proteomes" id="UP000827092">
    <property type="component" value="Unassembled WGS sequence"/>
</dbReference>
<keyword evidence="12" id="KW-1185">Reference proteome</keyword>
<evidence type="ECO:0000313" key="11">
    <source>
        <dbReference type="EMBL" id="KAG8178740.1"/>
    </source>
</evidence>
<evidence type="ECO:0000313" key="12">
    <source>
        <dbReference type="Proteomes" id="UP000827092"/>
    </source>
</evidence>
<feature type="compositionally biased region" description="Basic and acidic residues" evidence="10">
    <location>
        <begin position="140"/>
        <end position="149"/>
    </location>
</feature>
<feature type="compositionally biased region" description="Polar residues" evidence="10">
    <location>
        <begin position="225"/>
        <end position="240"/>
    </location>
</feature>
<evidence type="ECO:0000256" key="2">
    <source>
        <dbReference type="ARBA" id="ARBA00004123"/>
    </source>
</evidence>
<feature type="region of interest" description="Disordered" evidence="10">
    <location>
        <begin position="64"/>
        <end position="258"/>
    </location>
</feature>
<evidence type="ECO:0000256" key="7">
    <source>
        <dbReference type="ARBA" id="ARBA00022553"/>
    </source>
</evidence>
<gene>
    <name evidence="11" type="ORF">JTE90_003462</name>
</gene>
<keyword evidence="7" id="KW-0597">Phosphoprotein</keyword>
<evidence type="ECO:0000256" key="5">
    <source>
        <dbReference type="ARBA" id="ARBA00021471"/>
    </source>
</evidence>
<accession>A0AAV6U3E0</accession>
<protein>
    <recommendedName>
        <fullName evidence="5">Microtubule-associated protein Jupiter</fullName>
    </recommendedName>
</protein>
<evidence type="ECO:0000256" key="3">
    <source>
        <dbReference type="ARBA" id="ARBA00004186"/>
    </source>
</evidence>
<sequence>MSEPIERKVCSLGTPFISTEMNGVPSKPVPGDILPCDSSDDLFILLRKRHVELDKIGRGKRIVKPPGGECSDIFGASPATSPNGEHPSTPRKSNKSFMLHSNIFTPPDSTDSTPTSPNGTNGKLLDTTVRLFGGEVQNETPRKVVDRQRSSIFEDEVDSSSRPGSVKNTPARKPQINPITGIPIHENGTNGHSNGTNGVHSNGGTPNGGTPNGTHSNGGTPNGHSNGYSNGHTSPDSPMNGSARAYRNPPGGKSSGIF</sequence>
<name>A0AAV6U3E0_9ARAC</name>
<evidence type="ECO:0000256" key="1">
    <source>
        <dbReference type="ARBA" id="ARBA00003805"/>
    </source>
</evidence>